<sequence>MNIVFICGTLEPGRDGVGDYTRRLAAELRTQHLNTAILSLNDKYIDEYSESIQEFKGVEIPVLRLGEKLATYRKTILAKNWIEKQNPEWLSLQYVPYSFQQKGIPWNLAYQLHFFSKGRKWQIMFHELWIDSTNYKNTIIASLQRFFIKDLARKLNPNVIHTSLPLYKKRLKYLGFSAKELPIFSNILENNGSLHGYSPNFNIVFFSQFKVRESVIEFMKKLVKELILADIDFRILLVGGCHEERVRLVNELRKIPRVNRRIIYKGFLNEIALKKTIQSSDLCITPVPQHVLGKSGSAAAFLAQGIPVAAPYIKAGYEEFGIGFYDERLKNAILRSPNLRHLDIAREAAKEAPAILNISKIANQYLADILEESSVKFSGYPIKLEQE</sequence>
<dbReference type="EMBL" id="RBLG01000002">
    <property type="protein sequence ID" value="RKS53949.1"/>
    <property type="molecule type" value="Genomic_DNA"/>
</dbReference>
<gene>
    <name evidence="1" type="ORF">BC962_2216</name>
</gene>
<evidence type="ECO:0000313" key="2">
    <source>
        <dbReference type="Proteomes" id="UP000276282"/>
    </source>
</evidence>
<name>A0A495PYH5_9FLAO</name>
<keyword evidence="2" id="KW-1185">Reference proteome</keyword>
<comment type="caution">
    <text evidence="1">The sequence shown here is derived from an EMBL/GenBank/DDBJ whole genome shotgun (WGS) entry which is preliminary data.</text>
</comment>
<accession>A0A495PYH5</accession>
<dbReference type="Proteomes" id="UP000276282">
    <property type="component" value="Unassembled WGS sequence"/>
</dbReference>
<dbReference type="OrthoDB" id="1100436at2"/>
<keyword evidence="1" id="KW-0808">Transferase</keyword>
<organism evidence="1 2">
    <name type="scientific">Gillisia mitskevichiae</name>
    <dbReference type="NCBI Taxonomy" id="270921"/>
    <lineage>
        <taxon>Bacteria</taxon>
        <taxon>Pseudomonadati</taxon>
        <taxon>Bacteroidota</taxon>
        <taxon>Flavobacteriia</taxon>
        <taxon>Flavobacteriales</taxon>
        <taxon>Flavobacteriaceae</taxon>
        <taxon>Gillisia</taxon>
    </lineage>
</organism>
<evidence type="ECO:0000313" key="1">
    <source>
        <dbReference type="EMBL" id="RKS53949.1"/>
    </source>
</evidence>
<reference evidence="1 2" key="1">
    <citation type="submission" date="2018-10" db="EMBL/GenBank/DDBJ databases">
        <title>Genomic Encyclopedia of Archaeal and Bacterial Type Strains, Phase II (KMG-II): from individual species to whole genera.</title>
        <authorList>
            <person name="Goeker M."/>
        </authorList>
    </citation>
    <scope>NUCLEOTIDE SEQUENCE [LARGE SCALE GENOMIC DNA]</scope>
    <source>
        <strain evidence="1 2">DSM 19839</strain>
    </source>
</reference>
<proteinExistence type="predicted"/>
<dbReference type="RefSeq" id="WP_121346012.1">
    <property type="nucleotide sequence ID" value="NZ_RBLG01000002.1"/>
</dbReference>
<dbReference type="GO" id="GO:0016740">
    <property type="term" value="F:transferase activity"/>
    <property type="evidence" value="ECO:0007669"/>
    <property type="project" value="UniProtKB-KW"/>
</dbReference>
<protein>
    <submittedName>
        <fullName evidence="1">Glycosyltransferase involved in cell wall biosynthesis</fullName>
    </submittedName>
</protein>
<dbReference type="SUPFAM" id="SSF53756">
    <property type="entry name" value="UDP-Glycosyltransferase/glycogen phosphorylase"/>
    <property type="match status" value="1"/>
</dbReference>
<dbReference type="AlphaFoldDB" id="A0A495PYH5"/>